<dbReference type="EMBL" id="JACJQT010000081">
    <property type="protein sequence ID" value="MBD2280945.1"/>
    <property type="molecule type" value="Genomic_DNA"/>
</dbReference>
<evidence type="ECO:0000256" key="5">
    <source>
        <dbReference type="ARBA" id="ARBA00023200"/>
    </source>
</evidence>
<proteinExistence type="inferred from homology"/>
<keyword evidence="6 7" id="KW-0326">Glycosidase</keyword>
<dbReference type="InterPro" id="IPR036365">
    <property type="entry name" value="PGBD-like_sf"/>
</dbReference>
<dbReference type="RefSeq" id="WP_168636650.1">
    <property type="nucleotide sequence ID" value="NZ_JACJQT010000081.1"/>
</dbReference>
<evidence type="ECO:0000256" key="3">
    <source>
        <dbReference type="ARBA" id="ARBA00022638"/>
    </source>
</evidence>
<dbReference type="EC" id="3.2.1.17" evidence="7"/>
<keyword evidence="5" id="KW-1035">Host cytoplasm</keyword>
<name>A0ABR8C3D6_APHFL</name>
<dbReference type="InterPro" id="IPR023347">
    <property type="entry name" value="Lysozyme_dom_sf"/>
</dbReference>
<keyword evidence="3 7" id="KW-0081">Bacteriolytic enzyme</keyword>
<keyword evidence="4 7" id="KW-0378">Hydrolase</keyword>
<evidence type="ECO:0000256" key="7">
    <source>
        <dbReference type="RuleBase" id="RU003788"/>
    </source>
</evidence>
<comment type="caution">
    <text evidence="9">The sequence shown here is derived from an EMBL/GenBank/DDBJ whole genome shotgun (WGS) entry which is preliminary data.</text>
</comment>
<dbReference type="InterPro" id="IPR002196">
    <property type="entry name" value="Glyco_hydro_24"/>
</dbReference>
<evidence type="ECO:0000256" key="2">
    <source>
        <dbReference type="ARBA" id="ARBA00022529"/>
    </source>
</evidence>
<reference evidence="9 10" key="1">
    <citation type="journal article" date="2020" name="ISME J.">
        <title>Comparative genomics reveals insights into cyanobacterial evolution and habitat adaptation.</title>
        <authorList>
            <person name="Chen M.Y."/>
            <person name="Teng W.K."/>
            <person name="Zhao L."/>
            <person name="Hu C.X."/>
            <person name="Zhou Y.K."/>
            <person name="Han B.P."/>
            <person name="Song L.R."/>
            <person name="Shu W.S."/>
        </authorList>
    </citation>
    <scope>NUCLEOTIDE SEQUENCE [LARGE SCALE GENOMIC DNA]</scope>
    <source>
        <strain evidence="9 10">FACHB-1040</strain>
    </source>
</reference>
<protein>
    <recommendedName>
        <fullName evidence="7">Lysozyme</fullName>
        <ecNumber evidence="7">3.2.1.17</ecNumber>
    </recommendedName>
</protein>
<dbReference type="PANTHER" id="PTHR38107:SF3">
    <property type="entry name" value="LYSOZYME RRRD-RELATED"/>
    <property type="match status" value="1"/>
</dbReference>
<keyword evidence="2 7" id="KW-0929">Antimicrobial</keyword>
<sequence>MPSKLNLNSGETLQKGATGSQVRQLQEILKALNLNPGTIDGDFGNNTVKAVKQFQSQKGLEADGVVGKNTQNALNNALGQATTSAASSISSPTSSVPTKGFGGTTGKLPLPGVPLIKEFEGCYLKAYPDPLSGNLPITIGWGTTKKRDGSNWKLGESITQQEADDLLMLQLENSYLPPLQKIPVWNELNANQQGALLSFGYNLGANFYGSSNFSSMTRVLRDKKWDEIEETFLKYRNPGSNVEAGLKRRRQAEAKLFLTPVS</sequence>
<comment type="catalytic activity">
    <reaction evidence="1 7">
        <text>Hydrolysis of (1-&gt;4)-beta-linkages between N-acetylmuramic acid and N-acetyl-D-glucosamine residues in a peptidoglycan and between N-acetyl-D-glucosamine residues in chitodextrins.</text>
        <dbReference type="EC" id="3.2.1.17"/>
    </reaction>
</comment>
<evidence type="ECO:0000313" key="10">
    <source>
        <dbReference type="Proteomes" id="UP000606721"/>
    </source>
</evidence>
<organism evidence="9 10">
    <name type="scientific">Aphanizomenon flos-aquae FACHB-1040</name>
    <dbReference type="NCBI Taxonomy" id="2692887"/>
    <lineage>
        <taxon>Bacteria</taxon>
        <taxon>Bacillati</taxon>
        <taxon>Cyanobacteriota</taxon>
        <taxon>Cyanophyceae</taxon>
        <taxon>Nostocales</taxon>
        <taxon>Aphanizomenonaceae</taxon>
        <taxon>Aphanizomenon</taxon>
    </lineage>
</organism>
<dbReference type="Gene3D" id="1.10.101.10">
    <property type="entry name" value="PGBD-like superfamily/PGBD"/>
    <property type="match status" value="1"/>
</dbReference>
<dbReference type="SUPFAM" id="SSF53955">
    <property type="entry name" value="Lysozyme-like"/>
    <property type="match status" value="1"/>
</dbReference>
<evidence type="ECO:0000259" key="8">
    <source>
        <dbReference type="Pfam" id="PF01471"/>
    </source>
</evidence>
<dbReference type="Pfam" id="PF00959">
    <property type="entry name" value="Phage_lysozyme"/>
    <property type="match status" value="1"/>
</dbReference>
<evidence type="ECO:0000256" key="1">
    <source>
        <dbReference type="ARBA" id="ARBA00000632"/>
    </source>
</evidence>
<dbReference type="InterPro" id="IPR002477">
    <property type="entry name" value="Peptidoglycan-bd-like"/>
</dbReference>
<accession>A0ABR8C3D6</accession>
<dbReference type="PANTHER" id="PTHR38107">
    <property type="match status" value="1"/>
</dbReference>
<dbReference type="InterPro" id="IPR033907">
    <property type="entry name" value="Endolysin_autolysin"/>
</dbReference>
<dbReference type="InterPro" id="IPR036366">
    <property type="entry name" value="PGBDSf"/>
</dbReference>
<dbReference type="SUPFAM" id="SSF47090">
    <property type="entry name" value="PGBD-like"/>
    <property type="match status" value="1"/>
</dbReference>
<dbReference type="HAMAP" id="MF_04110">
    <property type="entry name" value="ENDOLYSIN_T4"/>
    <property type="match status" value="1"/>
</dbReference>
<comment type="similarity">
    <text evidence="7">Belongs to the glycosyl hydrolase 24 family.</text>
</comment>
<evidence type="ECO:0000256" key="4">
    <source>
        <dbReference type="ARBA" id="ARBA00022801"/>
    </source>
</evidence>
<dbReference type="Pfam" id="PF01471">
    <property type="entry name" value="PG_binding_1"/>
    <property type="match status" value="1"/>
</dbReference>
<dbReference type="InterPro" id="IPR051018">
    <property type="entry name" value="Bacteriophage_GH24"/>
</dbReference>
<evidence type="ECO:0000256" key="6">
    <source>
        <dbReference type="ARBA" id="ARBA00023295"/>
    </source>
</evidence>
<dbReference type="InterPro" id="IPR023346">
    <property type="entry name" value="Lysozyme-like_dom_sf"/>
</dbReference>
<dbReference type="CDD" id="cd00737">
    <property type="entry name" value="lyz_endolysin_autolysin"/>
    <property type="match status" value="1"/>
</dbReference>
<dbReference type="InterPro" id="IPR034690">
    <property type="entry name" value="Endolysin_T4_type"/>
</dbReference>
<keyword evidence="10" id="KW-1185">Reference proteome</keyword>
<evidence type="ECO:0000313" key="9">
    <source>
        <dbReference type="EMBL" id="MBD2280945.1"/>
    </source>
</evidence>
<feature type="domain" description="Peptidoglycan binding-like" evidence="8">
    <location>
        <begin position="18"/>
        <end position="74"/>
    </location>
</feature>
<dbReference type="Proteomes" id="UP000606721">
    <property type="component" value="Unassembled WGS sequence"/>
</dbReference>
<dbReference type="Gene3D" id="1.10.530.40">
    <property type="match status" value="1"/>
</dbReference>
<gene>
    <name evidence="9" type="ORF">H6F99_22525</name>
</gene>